<feature type="binding site" evidence="15">
    <location>
        <position position="139"/>
    </location>
    <ligand>
        <name>S-adenosyl-L-methionine</name>
        <dbReference type="ChEBI" id="CHEBI:59789"/>
        <label>1</label>
    </ligand>
</feature>
<dbReference type="InterPro" id="IPR058240">
    <property type="entry name" value="rSAM_sf"/>
</dbReference>
<keyword evidence="5 14" id="KW-0004">4Fe-4S</keyword>
<evidence type="ECO:0000256" key="5">
    <source>
        <dbReference type="ARBA" id="ARBA00022485"/>
    </source>
</evidence>
<feature type="binding site" evidence="16">
    <location>
        <position position="60"/>
    </location>
    <ligand>
        <name>[4Fe-4S] cluster</name>
        <dbReference type="ChEBI" id="CHEBI:49883"/>
        <note>4Fe-4S-S-AdoMet</note>
    </ligand>
</feature>
<keyword evidence="19" id="KW-1185">Reference proteome</keyword>
<comment type="caution">
    <text evidence="18">The sequence shown here is derived from an EMBL/GenBank/DDBJ whole genome shotgun (WGS) entry which is preliminary data.</text>
</comment>
<evidence type="ECO:0000256" key="16">
    <source>
        <dbReference type="PIRSR" id="PIRSR000167-2"/>
    </source>
</evidence>
<feature type="binding site" evidence="15">
    <location>
        <position position="237"/>
    </location>
    <ligand>
        <name>S-adenosyl-L-methionine</name>
        <dbReference type="ChEBI" id="CHEBI:59789"/>
        <label>2</label>
    </ligand>
</feature>
<reference evidence="18 19" key="1">
    <citation type="submission" date="2020-08" db="EMBL/GenBank/DDBJ databases">
        <title>Genomic Encyclopedia of Type Strains, Phase IV (KMG-IV): sequencing the most valuable type-strain genomes for metagenomic binning, comparative biology and taxonomic classification.</title>
        <authorList>
            <person name="Goeker M."/>
        </authorList>
    </citation>
    <scope>NUCLEOTIDE SEQUENCE [LARGE SCALE GENOMIC DNA]</scope>
    <source>
        <strain evidence="18 19">DSM 25079</strain>
    </source>
</reference>
<dbReference type="InterPro" id="IPR034505">
    <property type="entry name" value="Coproporphyrinogen-III_oxidase"/>
</dbReference>
<gene>
    <name evidence="18" type="ORF">FHS49_002690</name>
</gene>
<evidence type="ECO:0000256" key="2">
    <source>
        <dbReference type="ARBA" id="ARBA00004785"/>
    </source>
</evidence>
<dbReference type="Gene3D" id="1.10.10.920">
    <property type="match status" value="1"/>
</dbReference>
<evidence type="ECO:0000256" key="10">
    <source>
        <dbReference type="ARBA" id="ARBA00023004"/>
    </source>
</evidence>
<evidence type="ECO:0000256" key="14">
    <source>
        <dbReference type="PIRNR" id="PIRNR000167"/>
    </source>
</evidence>
<dbReference type="Pfam" id="PF04055">
    <property type="entry name" value="Radical_SAM"/>
    <property type="match status" value="1"/>
</dbReference>
<comment type="similarity">
    <text evidence="3 14">Belongs to the anaerobic coproporphyrinogen-III oxidase family.</text>
</comment>
<dbReference type="EC" id="1.3.98.3" evidence="14"/>
<evidence type="ECO:0000259" key="17">
    <source>
        <dbReference type="PROSITE" id="PS51918"/>
    </source>
</evidence>
<evidence type="ECO:0000256" key="13">
    <source>
        <dbReference type="ARBA" id="ARBA00048321"/>
    </source>
</evidence>
<dbReference type="PIRSF" id="PIRSF000167">
    <property type="entry name" value="HemN"/>
    <property type="match status" value="1"/>
</dbReference>
<dbReference type="NCBIfam" id="TIGR00538">
    <property type="entry name" value="hemN"/>
    <property type="match status" value="1"/>
</dbReference>
<comment type="cofactor">
    <cofactor evidence="14 16">
        <name>[4Fe-4S] cluster</name>
        <dbReference type="ChEBI" id="CHEBI:49883"/>
    </cofactor>
    <text evidence="14 16">Binds 1 [4Fe-4S] cluster. The cluster is coordinated with 3 cysteines and an exchangeable S-adenosyl-L-methionine.</text>
</comment>
<dbReference type="CDD" id="cd01335">
    <property type="entry name" value="Radical_SAM"/>
    <property type="match status" value="1"/>
</dbReference>
<feature type="binding site" evidence="16">
    <location>
        <position position="63"/>
    </location>
    <ligand>
        <name>[4Fe-4S] cluster</name>
        <dbReference type="ChEBI" id="CHEBI:49883"/>
        <note>4Fe-4S-S-AdoMet</note>
    </ligand>
</feature>
<feature type="binding site" evidence="15">
    <location>
        <position position="50"/>
    </location>
    <ligand>
        <name>S-adenosyl-L-methionine</name>
        <dbReference type="ChEBI" id="CHEBI:59789"/>
        <label>1</label>
    </ligand>
</feature>
<protein>
    <recommendedName>
        <fullName evidence="14">Coproporphyrinogen-III oxidase</fullName>
        <ecNumber evidence="14">1.3.98.3</ecNumber>
    </recommendedName>
</protein>
<dbReference type="InterPro" id="IPR007197">
    <property type="entry name" value="rSAM"/>
</dbReference>
<comment type="subcellular location">
    <subcellularLocation>
        <location evidence="1 14">Cytoplasm</location>
    </subcellularLocation>
</comment>
<evidence type="ECO:0000256" key="6">
    <source>
        <dbReference type="ARBA" id="ARBA00022490"/>
    </source>
</evidence>
<feature type="binding site" evidence="15">
    <location>
        <position position="323"/>
    </location>
    <ligand>
        <name>S-adenosyl-L-methionine</name>
        <dbReference type="ChEBI" id="CHEBI:59789"/>
        <label>1</label>
    </ligand>
</feature>
<dbReference type="PANTHER" id="PTHR13932">
    <property type="entry name" value="COPROPORPHYRINIGEN III OXIDASE"/>
    <property type="match status" value="1"/>
</dbReference>
<dbReference type="SFLD" id="SFLDS00029">
    <property type="entry name" value="Radical_SAM"/>
    <property type="match status" value="1"/>
</dbReference>
<dbReference type="UniPathway" id="UPA00251">
    <property type="reaction ID" value="UER00323"/>
</dbReference>
<evidence type="ECO:0000313" key="18">
    <source>
        <dbReference type="EMBL" id="MBB5686666.1"/>
    </source>
</evidence>
<evidence type="ECO:0000256" key="3">
    <source>
        <dbReference type="ARBA" id="ARBA00005493"/>
    </source>
</evidence>
<dbReference type="GO" id="GO:0005737">
    <property type="term" value="C:cytoplasm"/>
    <property type="evidence" value="ECO:0007669"/>
    <property type="project" value="UniProtKB-SubCell"/>
</dbReference>
<keyword evidence="9 14" id="KW-0560">Oxidoreductase</keyword>
<keyword evidence="11 14" id="KW-0411">Iron-sulfur</keyword>
<dbReference type="PROSITE" id="PS51918">
    <property type="entry name" value="RADICAL_SAM"/>
    <property type="match status" value="1"/>
</dbReference>
<accession>A0A7W9AJL5</accession>
<sequence length="440" mass="47583">MWKYHPALLDAPVPRYTSYPTAAEFHDGPDAGDMDDALQAIGADTPVSLYVHIPYCHEICWYCGCNTGAASRAGRVDAYLESLHREIEIVGRALAGRGRLSRISFGGGSPNAISPAQFIHLCEALRSAFGAASDGLSVEIDPRSFTHEWAGVLGAMGARRVSLGVQTLAAHVQSAIGRVQPAQMIAQAMLWLRAAGIYSINFDLMYGLPEQSLRDLDETLTAAMAMGPDRIALFGYAHVPHLIPRQRRIHSGLLPNPVMRFMQASLGHRILVEAGYVPIGFDHFAAASDPLTSAARCGLLRRNFQGFTDDPAETVIGLGASAISAFPDRLLQNEKNAGRYRMKISAGLMPVSRGVMRSADDQLRGHAIETLLCTGIASLAGWSDIAGIRARLTPFANAGLLSWDKETLQLATDATPYARAIAACLDRYRQPDARRFSNAI</sequence>
<keyword evidence="6 14" id="KW-0963">Cytoplasm</keyword>
<keyword evidence="7 14" id="KW-0949">S-adenosyl-L-methionine</keyword>
<dbReference type="AlphaFoldDB" id="A0A7W9AJL5"/>
<keyword evidence="12 14" id="KW-0627">Porphyrin biosynthesis</keyword>
<evidence type="ECO:0000313" key="19">
    <source>
        <dbReference type="Proteomes" id="UP000549617"/>
    </source>
</evidence>
<evidence type="ECO:0000256" key="12">
    <source>
        <dbReference type="ARBA" id="ARBA00023244"/>
    </source>
</evidence>
<evidence type="ECO:0000256" key="1">
    <source>
        <dbReference type="ARBA" id="ARBA00004496"/>
    </source>
</evidence>
<proteinExistence type="inferred from homology"/>
<feature type="binding site" evidence="15">
    <location>
        <begin position="62"/>
        <end position="64"/>
    </location>
    <ligand>
        <name>S-adenosyl-L-methionine</name>
        <dbReference type="ChEBI" id="CHEBI:59789"/>
        <label>2</label>
    </ligand>
</feature>
<dbReference type="InterPro" id="IPR004558">
    <property type="entry name" value="Coprogen_oxidase_HemN"/>
</dbReference>
<feature type="domain" description="Radical SAM core" evidence="17">
    <location>
        <begin position="41"/>
        <end position="271"/>
    </location>
</feature>
<evidence type="ECO:0000256" key="11">
    <source>
        <dbReference type="ARBA" id="ARBA00023014"/>
    </source>
</evidence>
<evidence type="ECO:0000256" key="4">
    <source>
        <dbReference type="ARBA" id="ARBA00011245"/>
    </source>
</evidence>
<dbReference type="SMART" id="SM00729">
    <property type="entry name" value="Elp3"/>
    <property type="match status" value="1"/>
</dbReference>
<feature type="binding site" evidence="16">
    <location>
        <position position="56"/>
    </location>
    <ligand>
        <name>[4Fe-4S] cluster</name>
        <dbReference type="ChEBI" id="CHEBI:49883"/>
        <note>4Fe-4S-S-AdoMet</note>
    </ligand>
</feature>
<dbReference type="InterPro" id="IPR006638">
    <property type="entry name" value="Elp3/MiaA/NifB-like_rSAM"/>
</dbReference>
<dbReference type="GO" id="GO:0051989">
    <property type="term" value="F:coproporphyrinogen dehydrogenase activity"/>
    <property type="evidence" value="ECO:0007669"/>
    <property type="project" value="UniProtKB-EC"/>
</dbReference>
<evidence type="ECO:0000256" key="7">
    <source>
        <dbReference type="ARBA" id="ARBA00022691"/>
    </source>
</evidence>
<dbReference type="InterPro" id="IPR013785">
    <property type="entry name" value="Aldolase_TIM"/>
</dbReference>
<dbReference type="SUPFAM" id="SSF102114">
    <property type="entry name" value="Radical SAM enzymes"/>
    <property type="match status" value="1"/>
</dbReference>
<dbReference type="Proteomes" id="UP000549617">
    <property type="component" value="Unassembled WGS sequence"/>
</dbReference>
<feature type="binding site" evidence="15">
    <location>
        <position position="166"/>
    </location>
    <ligand>
        <name>S-adenosyl-L-methionine</name>
        <dbReference type="ChEBI" id="CHEBI:59789"/>
        <label>2</label>
    </ligand>
</feature>
<dbReference type="GO" id="GO:0046872">
    <property type="term" value="F:metal ion binding"/>
    <property type="evidence" value="ECO:0007669"/>
    <property type="project" value="UniProtKB-KW"/>
</dbReference>
<keyword evidence="8 14" id="KW-0479">Metal-binding</keyword>
<dbReference type="GO" id="GO:0051539">
    <property type="term" value="F:4 iron, 4 sulfur cluster binding"/>
    <property type="evidence" value="ECO:0007669"/>
    <property type="project" value="UniProtKB-KW"/>
</dbReference>
<feature type="binding site" evidence="15">
    <location>
        <position position="107"/>
    </location>
    <ligand>
        <name>S-adenosyl-L-methionine</name>
        <dbReference type="ChEBI" id="CHEBI:59789"/>
        <label>1</label>
    </ligand>
</feature>
<name>A0A7W9AJL5_9SPHN</name>
<dbReference type="PANTHER" id="PTHR13932:SF6">
    <property type="entry name" value="OXYGEN-INDEPENDENT COPROPORPHYRINOGEN III OXIDASE"/>
    <property type="match status" value="1"/>
</dbReference>
<dbReference type="Gene3D" id="3.20.20.70">
    <property type="entry name" value="Aldolase class I"/>
    <property type="match status" value="1"/>
</dbReference>
<evidence type="ECO:0000256" key="8">
    <source>
        <dbReference type="ARBA" id="ARBA00022723"/>
    </source>
</evidence>
<dbReference type="RefSeq" id="WP_184019299.1">
    <property type="nucleotide sequence ID" value="NZ_JACIJC010000004.1"/>
</dbReference>
<evidence type="ECO:0000256" key="15">
    <source>
        <dbReference type="PIRSR" id="PIRSR000167-1"/>
    </source>
</evidence>
<evidence type="ECO:0000256" key="9">
    <source>
        <dbReference type="ARBA" id="ARBA00023002"/>
    </source>
</evidence>
<dbReference type="SFLD" id="SFLDG01065">
    <property type="entry name" value="anaerobic_coproporphyrinogen-I"/>
    <property type="match status" value="1"/>
</dbReference>
<organism evidence="18 19">
    <name type="scientific">Sphingobium boeckii</name>
    <dbReference type="NCBI Taxonomy" id="1082345"/>
    <lineage>
        <taxon>Bacteria</taxon>
        <taxon>Pseudomonadati</taxon>
        <taxon>Pseudomonadota</taxon>
        <taxon>Alphaproteobacteria</taxon>
        <taxon>Sphingomonadales</taxon>
        <taxon>Sphingomonadaceae</taxon>
        <taxon>Sphingobium</taxon>
    </lineage>
</organism>
<dbReference type="EMBL" id="JACIJC010000004">
    <property type="protein sequence ID" value="MBB5686666.1"/>
    <property type="molecule type" value="Genomic_DNA"/>
</dbReference>
<comment type="pathway">
    <text evidence="2 14">Porphyrin-containing compound metabolism; protoporphyrin-IX biosynthesis; protoporphyrinogen-IX from coproporphyrinogen-III (AdoMet route): step 1/1.</text>
</comment>
<feature type="binding site" evidence="15">
    <location>
        <position position="178"/>
    </location>
    <ligand>
        <name>S-adenosyl-L-methionine</name>
        <dbReference type="ChEBI" id="CHEBI:59789"/>
        <label>2</label>
    </ligand>
</feature>
<dbReference type="GO" id="GO:0004109">
    <property type="term" value="F:coproporphyrinogen oxidase activity"/>
    <property type="evidence" value="ECO:0007669"/>
    <property type="project" value="InterPro"/>
</dbReference>
<dbReference type="GO" id="GO:0006782">
    <property type="term" value="P:protoporphyrinogen IX biosynthetic process"/>
    <property type="evidence" value="ECO:0007669"/>
    <property type="project" value="UniProtKB-UniPathway"/>
</dbReference>
<feature type="binding site" evidence="15">
    <location>
        <position position="203"/>
    </location>
    <ligand>
        <name>S-adenosyl-L-methionine</name>
        <dbReference type="ChEBI" id="CHEBI:59789"/>
        <label>2</label>
    </ligand>
</feature>
<comment type="subunit">
    <text evidence="4">Monomer.</text>
</comment>
<comment type="catalytic activity">
    <reaction evidence="13 14">
        <text>coproporphyrinogen III + 2 S-adenosyl-L-methionine = protoporphyrinogen IX + 2 5'-deoxyadenosine + 2 L-methionine + 2 CO2</text>
        <dbReference type="Rhea" id="RHEA:15425"/>
        <dbReference type="ChEBI" id="CHEBI:16526"/>
        <dbReference type="ChEBI" id="CHEBI:17319"/>
        <dbReference type="ChEBI" id="CHEBI:57307"/>
        <dbReference type="ChEBI" id="CHEBI:57309"/>
        <dbReference type="ChEBI" id="CHEBI:57844"/>
        <dbReference type="ChEBI" id="CHEBI:59789"/>
        <dbReference type="EC" id="1.3.98.3"/>
    </reaction>
</comment>
<keyword evidence="10 14" id="KW-0408">Iron</keyword>